<dbReference type="GO" id="GO:0003841">
    <property type="term" value="F:1-acylglycerol-3-phosphate O-acyltransferase activity"/>
    <property type="evidence" value="ECO:0007669"/>
    <property type="project" value="TreeGrafter"/>
</dbReference>
<keyword evidence="4" id="KW-0812">Transmembrane</keyword>
<gene>
    <name evidence="6" type="ORF">E7Z59_03635</name>
</gene>
<evidence type="ECO:0000256" key="3">
    <source>
        <dbReference type="ARBA" id="ARBA00023315"/>
    </source>
</evidence>
<evidence type="ECO:0000256" key="1">
    <source>
        <dbReference type="ARBA" id="ARBA00005189"/>
    </source>
</evidence>
<proteinExistence type="predicted"/>
<dbReference type="RefSeq" id="WP_136334920.1">
    <property type="nucleotide sequence ID" value="NZ_QXMP01000001.1"/>
</dbReference>
<keyword evidence="4" id="KW-0472">Membrane</keyword>
<keyword evidence="3 6" id="KW-0012">Acyltransferase</keyword>
<dbReference type="Pfam" id="PF01553">
    <property type="entry name" value="Acyltransferase"/>
    <property type="match status" value="1"/>
</dbReference>
<feature type="transmembrane region" description="Helical" evidence="4">
    <location>
        <begin position="12"/>
        <end position="34"/>
    </location>
</feature>
<dbReference type="PANTHER" id="PTHR10434:SF11">
    <property type="entry name" value="1-ACYL-SN-GLYCEROL-3-PHOSPHATE ACYLTRANSFERASE"/>
    <property type="match status" value="1"/>
</dbReference>
<name>A0A4S3M3G3_9FLAO</name>
<keyword evidence="7" id="KW-1185">Reference proteome</keyword>
<dbReference type="InterPro" id="IPR002123">
    <property type="entry name" value="Plipid/glycerol_acylTrfase"/>
</dbReference>
<dbReference type="CDD" id="cd07989">
    <property type="entry name" value="LPLAT_AGPAT-like"/>
    <property type="match status" value="1"/>
</dbReference>
<dbReference type="GO" id="GO:0006654">
    <property type="term" value="P:phosphatidic acid biosynthetic process"/>
    <property type="evidence" value="ECO:0007669"/>
    <property type="project" value="TreeGrafter"/>
</dbReference>
<comment type="pathway">
    <text evidence="1">Lipid metabolism.</text>
</comment>
<dbReference type="EMBL" id="SSMC01000001">
    <property type="protein sequence ID" value="THD69430.1"/>
    <property type="molecule type" value="Genomic_DNA"/>
</dbReference>
<organism evidence="6 7">
    <name type="scientific">Robertkochia marina</name>
    <dbReference type="NCBI Taxonomy" id="1227945"/>
    <lineage>
        <taxon>Bacteria</taxon>
        <taxon>Pseudomonadati</taxon>
        <taxon>Bacteroidota</taxon>
        <taxon>Flavobacteriia</taxon>
        <taxon>Flavobacteriales</taxon>
        <taxon>Flavobacteriaceae</taxon>
        <taxon>Robertkochia</taxon>
    </lineage>
</organism>
<dbReference type="SUPFAM" id="SSF69593">
    <property type="entry name" value="Glycerol-3-phosphate (1)-acyltransferase"/>
    <property type="match status" value="1"/>
</dbReference>
<evidence type="ECO:0000313" key="6">
    <source>
        <dbReference type="EMBL" id="THD69430.1"/>
    </source>
</evidence>
<keyword evidence="4" id="KW-1133">Transmembrane helix</keyword>
<dbReference type="Proteomes" id="UP000305939">
    <property type="component" value="Unassembled WGS sequence"/>
</dbReference>
<dbReference type="OrthoDB" id="9803035at2"/>
<dbReference type="AlphaFoldDB" id="A0A4S3M3G3"/>
<sequence length="246" mass="28231">MLKLISYPLTVIYYFVFGLLLVIFHPIQWFCLNVFGYQAHKKSVDYLNLGLTRCLLILGNWVSFRNTQETPADKPTIIVANHQSMYDIPPIIWHMRKYHPKFISKKELGKGIPSVSYNLRHGGSVLINRRNSDQALREIKKIAAYANQHRRSVVIFPEGTRSSEGRMKKFKRSGLKTLIEDMPEARIIPISINNSWKTVRYGAFPMGVGNHITFDVHPSVEVSSTDTETLIDQIEETIISRIGNNE</sequence>
<keyword evidence="2 6" id="KW-0808">Transferase</keyword>
<dbReference type="PANTHER" id="PTHR10434">
    <property type="entry name" value="1-ACYL-SN-GLYCEROL-3-PHOSPHATE ACYLTRANSFERASE"/>
    <property type="match status" value="1"/>
</dbReference>
<protein>
    <submittedName>
        <fullName evidence="6">1-acyl-sn-glycerol-3-phosphate acyltransferase</fullName>
    </submittedName>
</protein>
<reference evidence="6 7" key="1">
    <citation type="submission" date="2019-04" db="EMBL/GenBank/DDBJ databases">
        <title>Draft genome sequence of Robertkochia marina CC-AMO-30D.</title>
        <authorList>
            <person name="Hameed A."/>
            <person name="Lin S.-Y."/>
            <person name="Shahina M."/>
            <person name="Lai W.-A."/>
            <person name="Young C.-C."/>
        </authorList>
    </citation>
    <scope>NUCLEOTIDE SEQUENCE [LARGE SCALE GENOMIC DNA]</scope>
    <source>
        <strain evidence="6 7">CC-AMO-30D</strain>
    </source>
</reference>
<accession>A0A4S3M3G3</accession>
<evidence type="ECO:0000313" key="7">
    <source>
        <dbReference type="Proteomes" id="UP000305939"/>
    </source>
</evidence>
<evidence type="ECO:0000256" key="4">
    <source>
        <dbReference type="SAM" id="Phobius"/>
    </source>
</evidence>
<comment type="caution">
    <text evidence="6">The sequence shown here is derived from an EMBL/GenBank/DDBJ whole genome shotgun (WGS) entry which is preliminary data.</text>
</comment>
<evidence type="ECO:0000259" key="5">
    <source>
        <dbReference type="SMART" id="SM00563"/>
    </source>
</evidence>
<feature type="domain" description="Phospholipid/glycerol acyltransferase" evidence="5">
    <location>
        <begin position="76"/>
        <end position="195"/>
    </location>
</feature>
<dbReference type="SMART" id="SM00563">
    <property type="entry name" value="PlsC"/>
    <property type="match status" value="1"/>
</dbReference>
<evidence type="ECO:0000256" key="2">
    <source>
        <dbReference type="ARBA" id="ARBA00022679"/>
    </source>
</evidence>